<evidence type="ECO:0000256" key="5">
    <source>
        <dbReference type="ARBA" id="ARBA00044539"/>
    </source>
</evidence>
<evidence type="ECO:0000256" key="3">
    <source>
        <dbReference type="ARBA" id="ARBA00022679"/>
    </source>
</evidence>
<evidence type="ECO:0000313" key="10">
    <source>
        <dbReference type="EMBL" id="RUS82735.1"/>
    </source>
</evidence>
<comment type="catalytic activity">
    <reaction evidence="6">
        <text>queuosine(34) in tRNA(Asp) + GDP-alpha-D-mannose = O-4''-alpha-D-mannosylqueuosine(34) in tRNA(Asp) + GDP + H(+)</text>
        <dbReference type="Rhea" id="RHEA:12885"/>
        <dbReference type="Rhea" id="RHEA-COMP:18572"/>
        <dbReference type="Rhea" id="RHEA-COMP:18581"/>
        <dbReference type="ChEBI" id="CHEBI:15378"/>
        <dbReference type="ChEBI" id="CHEBI:57527"/>
        <dbReference type="ChEBI" id="CHEBI:58189"/>
        <dbReference type="ChEBI" id="CHEBI:194431"/>
        <dbReference type="ChEBI" id="CHEBI:194442"/>
        <dbReference type="EC" id="2.4.1.110"/>
    </reaction>
    <physiologicalReaction direction="left-to-right" evidence="6">
        <dbReference type="Rhea" id="RHEA:12886"/>
    </physiologicalReaction>
</comment>
<evidence type="ECO:0000256" key="2">
    <source>
        <dbReference type="ARBA" id="ARBA00022676"/>
    </source>
</evidence>
<dbReference type="SUPFAM" id="SSF53756">
    <property type="entry name" value="UDP-Glycosyltransferase/glycogen phosphorylase"/>
    <property type="match status" value="1"/>
</dbReference>
<dbReference type="Pfam" id="PF12038">
    <property type="entry name" value="QTMAN_N"/>
    <property type="match status" value="1"/>
</dbReference>
<comment type="similarity">
    <text evidence="1">Belongs to the glycosyltransferase group 1 family. Glycosyltransferase 4 subfamily.</text>
</comment>
<dbReference type="Gene3D" id="3.40.50.2000">
    <property type="entry name" value="Glycogen Phosphorylase B"/>
    <property type="match status" value="1"/>
</dbReference>
<sequence length="483" mass="55725">MASNSTMKEVLLIEPFCGGSHGQLIQLLSTDKEIGPRCEQVCLPAKKWQWRARTSALYLSQVIPYSETFMVLFASSVLNLAELVALRPDLSRLKKILYFHENQLVYPVRKHQERDFQYGYNQILSSLVADVLVFNSTFNMESFLSSIPSFLKLIPDHRPKNLVSQIRPKCQVLYFPLDMKIVSNVSTQTNVESDKSKRRGQYPTVQRIKQEPADVELNSVLKTGSDDRVHSIEGAFNDHYTDIPFKMECYSDNSEYLKCQKEESTEKNQEQCAQNDQDPPLSALQSPSMTPESLSTGGKMFLKWDPHAINDHSLHIVWPHRWEHDKDPESFFAALFQLQQENLSFNVSVVGETFSAVPEIFNTARLTLGDRVKAWGFQSREDFLAILDSAHVVVSTAIHEFFGVSMLEAVARNCYPLCPNRLVYPEIYPREYLYSTHSQLVKRLKRFCHRPQSLNTSLCKDFIEKFSWEQLQEQYRRLILTTI</sequence>
<feature type="region of interest" description="Disordered" evidence="7">
    <location>
        <begin position="267"/>
        <end position="295"/>
    </location>
</feature>
<keyword evidence="2" id="KW-0328">Glycosyltransferase</keyword>
<dbReference type="STRING" id="188477.A0A433TME6"/>
<dbReference type="EC" id="2.4.1.110" evidence="4"/>
<keyword evidence="11" id="KW-1185">Reference proteome</keyword>
<feature type="domain" description="Glycosyl transferase family 1" evidence="8">
    <location>
        <begin position="307"/>
        <end position="428"/>
    </location>
</feature>
<evidence type="ECO:0000256" key="7">
    <source>
        <dbReference type="SAM" id="MobiDB-lite"/>
    </source>
</evidence>
<evidence type="ECO:0000259" key="8">
    <source>
        <dbReference type="Pfam" id="PF00534"/>
    </source>
</evidence>
<dbReference type="PANTHER" id="PTHR13615:SF3">
    <property type="entry name" value="GLYCOSYLTRANSFERASE-LIKE DOMAIN-CONTAINING PROTEIN 1"/>
    <property type="match status" value="1"/>
</dbReference>
<accession>A0A433TME6</accession>
<dbReference type="PANTHER" id="PTHR13615">
    <property type="entry name" value="GLYCOSYLTRANSFERASE-LIKE 1"/>
    <property type="match status" value="1"/>
</dbReference>
<feature type="compositionally biased region" description="Polar residues" evidence="7">
    <location>
        <begin position="270"/>
        <end position="295"/>
    </location>
</feature>
<evidence type="ECO:0000256" key="4">
    <source>
        <dbReference type="ARBA" id="ARBA00044517"/>
    </source>
</evidence>
<comment type="caution">
    <text evidence="10">The sequence shown here is derived from an EMBL/GenBank/DDBJ whole genome shotgun (WGS) entry which is preliminary data.</text>
</comment>
<reference evidence="10 11" key="1">
    <citation type="submission" date="2019-01" db="EMBL/GenBank/DDBJ databases">
        <title>A draft genome assembly of the solar-powered sea slug Elysia chlorotica.</title>
        <authorList>
            <person name="Cai H."/>
            <person name="Li Q."/>
            <person name="Fang X."/>
            <person name="Li J."/>
            <person name="Curtis N.E."/>
            <person name="Altenburger A."/>
            <person name="Shibata T."/>
            <person name="Feng M."/>
            <person name="Maeda T."/>
            <person name="Schwartz J.A."/>
            <person name="Shigenobu S."/>
            <person name="Lundholm N."/>
            <person name="Nishiyama T."/>
            <person name="Yang H."/>
            <person name="Hasebe M."/>
            <person name="Li S."/>
            <person name="Pierce S.K."/>
            <person name="Wang J."/>
        </authorList>
    </citation>
    <scope>NUCLEOTIDE SEQUENCE [LARGE SCALE GENOMIC DNA]</scope>
    <source>
        <strain evidence="10">EC2010</strain>
        <tissue evidence="10">Whole organism of an adult</tissue>
    </source>
</reference>
<feature type="domain" description="tRNA-queuosine alpha-mannosyltransferase N-terminal" evidence="9">
    <location>
        <begin position="10"/>
        <end position="177"/>
    </location>
</feature>
<dbReference type="OrthoDB" id="10032790at2759"/>
<dbReference type="Pfam" id="PF00534">
    <property type="entry name" value="Glycos_transf_1"/>
    <property type="match status" value="1"/>
</dbReference>
<dbReference type="InterPro" id="IPR001296">
    <property type="entry name" value="Glyco_trans_1"/>
</dbReference>
<gene>
    <name evidence="10" type="ORF">EGW08_009515</name>
</gene>
<name>A0A433TME6_ELYCH</name>
<protein>
    <recommendedName>
        <fullName evidence="5">tRNA-queuosine alpha-mannosyltransferase</fullName>
        <ecNumber evidence="4">2.4.1.110</ecNumber>
    </recommendedName>
</protein>
<dbReference type="InterPro" id="IPR051862">
    <property type="entry name" value="GT-like_domain_containing_1"/>
</dbReference>
<dbReference type="EMBL" id="RQTK01000274">
    <property type="protein sequence ID" value="RUS82735.1"/>
    <property type="molecule type" value="Genomic_DNA"/>
</dbReference>
<dbReference type="GO" id="GO:0016438">
    <property type="term" value="F:tRNA-queuosine(34) beta-mannosyltransferase activity"/>
    <property type="evidence" value="ECO:0007669"/>
    <property type="project" value="UniProtKB-EC"/>
</dbReference>
<proteinExistence type="inferred from homology"/>
<evidence type="ECO:0000259" key="9">
    <source>
        <dbReference type="Pfam" id="PF12038"/>
    </source>
</evidence>
<dbReference type="InterPro" id="IPR022701">
    <property type="entry name" value="QTMAN_N"/>
</dbReference>
<evidence type="ECO:0000313" key="11">
    <source>
        <dbReference type="Proteomes" id="UP000271974"/>
    </source>
</evidence>
<keyword evidence="3" id="KW-0808">Transferase</keyword>
<evidence type="ECO:0000256" key="1">
    <source>
        <dbReference type="ARBA" id="ARBA00009481"/>
    </source>
</evidence>
<dbReference type="AlphaFoldDB" id="A0A433TME6"/>
<evidence type="ECO:0000256" key="6">
    <source>
        <dbReference type="ARBA" id="ARBA00048439"/>
    </source>
</evidence>
<dbReference type="Proteomes" id="UP000271974">
    <property type="component" value="Unassembled WGS sequence"/>
</dbReference>
<organism evidence="10 11">
    <name type="scientific">Elysia chlorotica</name>
    <name type="common">Eastern emerald elysia</name>
    <name type="synonym">Sea slug</name>
    <dbReference type="NCBI Taxonomy" id="188477"/>
    <lineage>
        <taxon>Eukaryota</taxon>
        <taxon>Metazoa</taxon>
        <taxon>Spiralia</taxon>
        <taxon>Lophotrochozoa</taxon>
        <taxon>Mollusca</taxon>
        <taxon>Gastropoda</taxon>
        <taxon>Heterobranchia</taxon>
        <taxon>Euthyneura</taxon>
        <taxon>Panpulmonata</taxon>
        <taxon>Sacoglossa</taxon>
        <taxon>Placobranchoidea</taxon>
        <taxon>Plakobranchidae</taxon>
        <taxon>Elysia</taxon>
    </lineage>
</organism>